<keyword evidence="3" id="KW-1185">Reference proteome</keyword>
<comment type="caution">
    <text evidence="2">The sequence shown here is derived from an EMBL/GenBank/DDBJ whole genome shotgun (WGS) entry which is preliminary data.</text>
</comment>
<accession>A0A317CQY4</accession>
<dbReference type="AlphaFoldDB" id="A0A317CQY4"/>
<evidence type="ECO:0000313" key="3">
    <source>
        <dbReference type="Proteomes" id="UP000245539"/>
    </source>
</evidence>
<proteinExistence type="predicted"/>
<feature type="domain" description="CinA C-terminal" evidence="1">
    <location>
        <begin position="11"/>
        <end position="161"/>
    </location>
</feature>
<sequence length="166" mass="17742">MRRMNESELIQIAEQVSNVLRAHKQRLATVESCTGGWVAKLLTDLSGSSDVLDCGFVTYSNGAKQKMVDVKLETLEQFGAVSKETAAEMASGALRYSDASVSLSITGVAGPGGGTDSKPVGMVCFGWANRQELVETDTCHFEGDRNDVRMQSVAHALQGVVSRLGK</sequence>
<dbReference type="Pfam" id="PF02464">
    <property type="entry name" value="CinA"/>
    <property type="match status" value="1"/>
</dbReference>
<dbReference type="Gene3D" id="3.90.950.20">
    <property type="entry name" value="CinA-like"/>
    <property type="match status" value="1"/>
</dbReference>
<dbReference type="Proteomes" id="UP000245539">
    <property type="component" value="Unassembled WGS sequence"/>
</dbReference>
<evidence type="ECO:0000313" key="2">
    <source>
        <dbReference type="EMBL" id="PWR00512.1"/>
    </source>
</evidence>
<dbReference type="OrthoDB" id="9801454at2"/>
<reference evidence="2 3" key="1">
    <citation type="submission" date="2018-05" db="EMBL/GenBank/DDBJ databases">
        <title>Leucothrix arctica sp. nov., isolated from Arctic seawater.</title>
        <authorList>
            <person name="Choi A."/>
            <person name="Baek K."/>
        </authorList>
    </citation>
    <scope>NUCLEOTIDE SEQUENCE [LARGE SCALE GENOMIC DNA]</scope>
    <source>
        <strain evidence="2 3">JCM 18388</strain>
    </source>
</reference>
<dbReference type="EMBL" id="QGKM01000003">
    <property type="protein sequence ID" value="PWR00512.1"/>
    <property type="molecule type" value="Genomic_DNA"/>
</dbReference>
<name>A0A317CQY4_9GAMM</name>
<dbReference type="InterPro" id="IPR008136">
    <property type="entry name" value="CinA_C"/>
</dbReference>
<gene>
    <name evidence="2" type="ORF">DKW60_01440</name>
</gene>
<dbReference type="SUPFAM" id="SSF142433">
    <property type="entry name" value="CinA-like"/>
    <property type="match status" value="1"/>
</dbReference>
<evidence type="ECO:0000259" key="1">
    <source>
        <dbReference type="Pfam" id="PF02464"/>
    </source>
</evidence>
<organism evidence="2 3">
    <name type="scientific">Leucothrix pacifica</name>
    <dbReference type="NCBI Taxonomy" id="1247513"/>
    <lineage>
        <taxon>Bacteria</taxon>
        <taxon>Pseudomonadati</taxon>
        <taxon>Pseudomonadota</taxon>
        <taxon>Gammaproteobacteria</taxon>
        <taxon>Thiotrichales</taxon>
        <taxon>Thiotrichaceae</taxon>
        <taxon>Leucothrix</taxon>
    </lineage>
</organism>
<dbReference type="NCBIfam" id="TIGR00199">
    <property type="entry name" value="PncC_domain"/>
    <property type="match status" value="1"/>
</dbReference>
<dbReference type="InterPro" id="IPR036653">
    <property type="entry name" value="CinA-like_C"/>
</dbReference>
<protein>
    <submittedName>
        <fullName evidence="2">Damage-inducible protein CinA</fullName>
    </submittedName>
</protein>